<dbReference type="Proteomes" id="UP000201083">
    <property type="component" value="Segment"/>
</dbReference>
<proteinExistence type="predicted"/>
<keyword evidence="2" id="KW-1185">Reference proteome</keyword>
<reference evidence="1 2" key="1">
    <citation type="submission" date="2015-07" db="EMBL/GenBank/DDBJ databases">
        <authorList>
            <person name="Ntshalintshall L."/>
            <person name="Reedoy K."/>
            <person name="Ramruthan J."/>
            <person name="Borthwick M."/>
            <person name="Moodley O.R."/>
            <person name="Larsen M.H."/>
            <person name="Russell D.H."/>
            <person name="Bowman C.A."/>
            <person name="Pope W.A."/>
            <person name="Mavrich T.H."/>
            <person name="Guerrero C.N."/>
            <person name="Jacobs-Sera D.A."/>
            <person name="Hendrix R.W."/>
            <person name="Hatfull G.F."/>
        </authorList>
    </citation>
    <scope>NUCLEOTIDE SEQUENCE [LARGE SCALE GENOMIC DNA]</scope>
</reference>
<protein>
    <submittedName>
        <fullName evidence="1">Uncharacterized protein</fullName>
    </submittedName>
</protein>
<dbReference type="EMBL" id="KT281791">
    <property type="protein sequence ID" value="ALA48517.1"/>
    <property type="molecule type" value="Genomic_DNA"/>
</dbReference>
<evidence type="ECO:0000313" key="1">
    <source>
        <dbReference type="EMBL" id="ALA48517.1"/>
    </source>
</evidence>
<accession>A0A0K2FMS7</accession>
<evidence type="ECO:0000313" key="2">
    <source>
        <dbReference type="Proteomes" id="UP000201083"/>
    </source>
</evidence>
<dbReference type="KEGG" id="vg:26629461"/>
<dbReference type="GeneID" id="26629461"/>
<gene>
    <name evidence="1" type="primary">100</name>
    <name evidence="1" type="ORF">LOLLY9_100</name>
</gene>
<sequence length="85" mass="9562">MPSAYDPWGPLPSPAECERALRFLGWAYESCFETAESLYRREYGDLPCFAVDAPDGGHLGAMHFLKRAVSLLEVQREVRQSGQAR</sequence>
<organism evidence="1 2">
    <name type="scientific">Mycobacterium phage Lolly9</name>
    <dbReference type="NCBI Taxonomy" id="1698711"/>
    <lineage>
        <taxon>Viruses</taxon>
        <taxon>Duplodnaviria</taxon>
        <taxon>Heunggongvirae</taxon>
        <taxon>Uroviricota</taxon>
        <taxon>Caudoviricetes</taxon>
        <taxon>Vilmaviridae</taxon>
        <taxon>Lclasvirinae</taxon>
        <taxon>Lumosvirus</taxon>
        <taxon>Lumosvirus lolly9</taxon>
    </lineage>
</organism>
<dbReference type="RefSeq" id="YP_009202486.1">
    <property type="nucleotide sequence ID" value="NC_028843.1"/>
</dbReference>
<dbReference type="OrthoDB" id="37280at10239"/>
<name>A0A0K2FMS7_9CAUD</name>